<keyword evidence="3" id="KW-1185">Reference proteome</keyword>
<feature type="transmembrane region" description="Helical" evidence="1">
    <location>
        <begin position="12"/>
        <end position="30"/>
    </location>
</feature>
<evidence type="ECO:0000313" key="2">
    <source>
        <dbReference type="EMBL" id="AUD01317.1"/>
    </source>
</evidence>
<accession>A0A2K8YUL4</accession>
<name>A0A2K8YUL4_9BACT</name>
<reference evidence="2 3" key="1">
    <citation type="submission" date="2017-11" db="EMBL/GenBank/DDBJ databases">
        <title>Taxonomic description and genome sequences of Spirosoma HA7 sp. nov., isolated from pollen microhabitat of Corylus avellana.</title>
        <authorList>
            <person name="Ambika Manirajan B."/>
            <person name="Suarez C."/>
            <person name="Ratering S."/>
            <person name="Geissler-Plaum R."/>
            <person name="Cardinale M."/>
            <person name="Sylvia S."/>
        </authorList>
    </citation>
    <scope>NUCLEOTIDE SEQUENCE [LARGE SCALE GENOMIC DNA]</scope>
    <source>
        <strain evidence="2 3">HA7</strain>
    </source>
</reference>
<keyword evidence="1" id="KW-0812">Transmembrane</keyword>
<evidence type="ECO:0000313" key="3">
    <source>
        <dbReference type="Proteomes" id="UP000232883"/>
    </source>
</evidence>
<dbReference type="InterPro" id="IPR025356">
    <property type="entry name" value="DUF4260"/>
</dbReference>
<dbReference type="EMBL" id="CP025096">
    <property type="protein sequence ID" value="AUD01317.1"/>
    <property type="molecule type" value="Genomic_DNA"/>
</dbReference>
<dbReference type="RefSeq" id="WP_100986964.1">
    <property type="nucleotide sequence ID" value="NZ_CP025096.1"/>
</dbReference>
<dbReference type="Pfam" id="PF14079">
    <property type="entry name" value="DUF4260"/>
    <property type="match status" value="1"/>
</dbReference>
<feature type="transmembrane region" description="Helical" evidence="1">
    <location>
        <begin position="62"/>
        <end position="87"/>
    </location>
</feature>
<keyword evidence="1" id="KW-1133">Transmembrane helix</keyword>
<dbReference type="AlphaFoldDB" id="A0A2K8YUL4"/>
<keyword evidence="1" id="KW-0472">Membrane</keyword>
<sequence length="127" mass="13699">MKTLITIEEVAQLALSIFLFAKLPFVWWVYPALLLLPDVSMLGYLINAKVGAFSYNLFHHKAVAIAVGVAGVVLQNNELTLAGILLFGHSAMDRMIGAGLKYTTGFAHTHLSEAAAQTKPTTELTVA</sequence>
<protein>
    <submittedName>
        <fullName evidence="2">DUF4260 domain-containing protein</fullName>
    </submittedName>
</protein>
<dbReference type="Proteomes" id="UP000232883">
    <property type="component" value="Chromosome"/>
</dbReference>
<dbReference type="OrthoDB" id="9813911at2"/>
<organism evidence="2 3">
    <name type="scientific">Spirosoma pollinicola</name>
    <dbReference type="NCBI Taxonomy" id="2057025"/>
    <lineage>
        <taxon>Bacteria</taxon>
        <taxon>Pseudomonadati</taxon>
        <taxon>Bacteroidota</taxon>
        <taxon>Cytophagia</taxon>
        <taxon>Cytophagales</taxon>
        <taxon>Cytophagaceae</taxon>
        <taxon>Spirosoma</taxon>
    </lineage>
</organism>
<proteinExistence type="predicted"/>
<evidence type="ECO:0000256" key="1">
    <source>
        <dbReference type="SAM" id="Phobius"/>
    </source>
</evidence>
<dbReference type="KEGG" id="spir:CWM47_05535"/>
<gene>
    <name evidence="2" type="ORF">CWM47_05535</name>
</gene>